<evidence type="ECO:0000313" key="4">
    <source>
        <dbReference type="Proteomes" id="UP000184520"/>
    </source>
</evidence>
<feature type="chain" id="PRO_5013133056" evidence="1">
    <location>
        <begin position="20"/>
        <end position="117"/>
    </location>
</feature>
<evidence type="ECO:0000256" key="1">
    <source>
        <dbReference type="SAM" id="SignalP"/>
    </source>
</evidence>
<dbReference type="Proteomes" id="UP000184520">
    <property type="component" value="Unassembled WGS sequence"/>
</dbReference>
<dbReference type="Pfam" id="PF13473">
    <property type="entry name" value="Cupredoxin_1"/>
    <property type="match status" value="1"/>
</dbReference>
<sequence length="117" mass="13141">MLRLMLSVWLIVLSQDALAARPEVVVRLKDHLFHPAKVYVPANKKVKLIIINEDDDPEEFDSFALNREKVVFGQAKANLFIGPLPPGRYPFFGQYHPTTAQGEVIVLPPGEEVPDAH</sequence>
<protein>
    <submittedName>
        <fullName evidence="3">Cupredoxin-like domain-containing protein</fullName>
    </submittedName>
</protein>
<dbReference type="STRING" id="634436.SAMN05216361_3951"/>
<dbReference type="RefSeq" id="WP_073324901.1">
    <property type="nucleotide sequence ID" value="NZ_FQWD01000007.1"/>
</dbReference>
<dbReference type="OrthoDB" id="5958460at2"/>
<dbReference type="EMBL" id="FQWD01000007">
    <property type="protein sequence ID" value="SHH18572.1"/>
    <property type="molecule type" value="Genomic_DNA"/>
</dbReference>
<evidence type="ECO:0000259" key="2">
    <source>
        <dbReference type="Pfam" id="PF13473"/>
    </source>
</evidence>
<accession>A0A1M5QWW2</accession>
<organism evidence="3 4">
    <name type="scientific">Marisediminitalea aggregata</name>
    <dbReference type="NCBI Taxonomy" id="634436"/>
    <lineage>
        <taxon>Bacteria</taxon>
        <taxon>Pseudomonadati</taxon>
        <taxon>Pseudomonadota</taxon>
        <taxon>Gammaproteobacteria</taxon>
        <taxon>Alteromonadales</taxon>
        <taxon>Alteromonadaceae</taxon>
        <taxon>Marisediminitalea</taxon>
    </lineage>
</organism>
<dbReference type="SUPFAM" id="SSF49503">
    <property type="entry name" value="Cupredoxins"/>
    <property type="match status" value="1"/>
</dbReference>
<evidence type="ECO:0000313" key="3">
    <source>
        <dbReference type="EMBL" id="SHH18572.1"/>
    </source>
</evidence>
<dbReference type="AlphaFoldDB" id="A0A1M5QWW2"/>
<dbReference type="InterPro" id="IPR028096">
    <property type="entry name" value="EfeO_Cupredoxin"/>
</dbReference>
<dbReference type="InterPro" id="IPR008972">
    <property type="entry name" value="Cupredoxin"/>
</dbReference>
<feature type="domain" description="EfeO-type cupredoxin-like" evidence="2">
    <location>
        <begin position="4"/>
        <end position="106"/>
    </location>
</feature>
<keyword evidence="1" id="KW-0732">Signal</keyword>
<keyword evidence="4" id="KW-1185">Reference proteome</keyword>
<feature type="signal peptide" evidence="1">
    <location>
        <begin position="1"/>
        <end position="19"/>
    </location>
</feature>
<reference evidence="4" key="1">
    <citation type="submission" date="2016-11" db="EMBL/GenBank/DDBJ databases">
        <authorList>
            <person name="Varghese N."/>
            <person name="Submissions S."/>
        </authorList>
    </citation>
    <scope>NUCLEOTIDE SEQUENCE [LARGE SCALE GENOMIC DNA]</scope>
    <source>
        <strain evidence="4">CGMCC 1.8995</strain>
    </source>
</reference>
<dbReference type="Gene3D" id="2.60.40.420">
    <property type="entry name" value="Cupredoxins - blue copper proteins"/>
    <property type="match status" value="1"/>
</dbReference>
<proteinExistence type="predicted"/>
<gene>
    <name evidence="3" type="ORF">SAMN05216361_3951</name>
</gene>
<name>A0A1M5QWW2_9ALTE</name>